<dbReference type="EMBL" id="LR214939">
    <property type="protein sequence ID" value="VEU56318.1"/>
    <property type="molecule type" value="Genomic_DNA"/>
</dbReference>
<organism evidence="1">
    <name type="scientific">Metamycoplasma salivarium</name>
    <name type="common">Mycoplasma salivarium</name>
    <dbReference type="NCBI Taxonomy" id="2124"/>
    <lineage>
        <taxon>Bacteria</taxon>
        <taxon>Bacillati</taxon>
        <taxon>Mycoplasmatota</taxon>
        <taxon>Mycoplasmoidales</taxon>
        <taxon>Metamycoplasmataceae</taxon>
        <taxon>Metamycoplasma</taxon>
    </lineage>
</organism>
<gene>
    <name evidence="1" type="ORF">NCTC10113_01222</name>
</gene>
<proteinExistence type="predicted"/>
<geneLocation type="plasmid" evidence="1">
    <name>2</name>
</geneLocation>
<evidence type="ECO:0000313" key="1">
    <source>
        <dbReference type="EMBL" id="VEU56318.1"/>
    </source>
</evidence>
<dbReference type="Gene3D" id="3.40.1350.10">
    <property type="match status" value="1"/>
</dbReference>
<sequence length="312" mass="37305">MLIYEKKNNEIIKLEKNEFESEKDLQNFVEKNMEKLFSIKFIKSEFQIDKYRFDSVGFNKDEDWNSFVIFEYKKSQNYSLIDQGYAYLNTALDRKSELILLYNEIFNKSLRVNDVNWENIRVYFVSPKFTIYQRDAVQETMPFELYEINQYSQNIITISKYNSNFYQKNGNNKFSNDTKNKIINKVNHEVKVYSETYFLNRLSSDMKDLYFELKTKISELPNVEFTPLKVYLAIKVNNRPLCSFVFSNNTIKIALSARTNEIEDYRKLVVDWSNIGHWGVGNAMFELTNEDDLEYAMFLIKQTYNLVTKDKK</sequence>
<name>A0A448ZYJ8_METSV</name>
<accession>A0A448ZYJ8</accession>
<dbReference type="AlphaFoldDB" id="A0A448ZYJ8"/>
<dbReference type="InterPro" id="IPR011856">
    <property type="entry name" value="tRNA_endonuc-like_dom_sf"/>
</dbReference>
<keyword evidence="1" id="KW-0614">Plasmid</keyword>
<dbReference type="RefSeq" id="WP_024544093.1">
    <property type="nucleotide sequence ID" value="NZ_CP169362.1"/>
</dbReference>
<dbReference type="GO" id="GO:0003676">
    <property type="term" value="F:nucleic acid binding"/>
    <property type="evidence" value="ECO:0007669"/>
    <property type="project" value="InterPro"/>
</dbReference>
<reference evidence="1" key="1">
    <citation type="submission" date="2019-01" db="EMBL/GenBank/DDBJ databases">
        <authorList>
            <consortium name="Pathogen Informatics"/>
        </authorList>
    </citation>
    <scope>NUCLEOTIDE SEQUENCE [LARGE SCALE GENOMIC DNA]</scope>
    <source>
        <strain evidence="1">NCTC10113</strain>
    </source>
</reference>
<protein>
    <submittedName>
        <fullName evidence="1">Uncharacterized conserved protein</fullName>
    </submittedName>
</protein>